<dbReference type="Proteomes" id="UP000499080">
    <property type="component" value="Unassembled WGS sequence"/>
</dbReference>
<organism evidence="2 3">
    <name type="scientific">Araneus ventricosus</name>
    <name type="common">Orbweaver spider</name>
    <name type="synonym">Epeira ventricosa</name>
    <dbReference type="NCBI Taxonomy" id="182803"/>
    <lineage>
        <taxon>Eukaryota</taxon>
        <taxon>Metazoa</taxon>
        <taxon>Ecdysozoa</taxon>
        <taxon>Arthropoda</taxon>
        <taxon>Chelicerata</taxon>
        <taxon>Arachnida</taxon>
        <taxon>Araneae</taxon>
        <taxon>Araneomorphae</taxon>
        <taxon>Entelegynae</taxon>
        <taxon>Araneoidea</taxon>
        <taxon>Araneidae</taxon>
        <taxon>Araneus</taxon>
    </lineage>
</organism>
<dbReference type="AlphaFoldDB" id="A0A4Y2WC64"/>
<reference evidence="2 3" key="1">
    <citation type="journal article" date="2019" name="Sci. Rep.">
        <title>Orb-weaving spider Araneus ventricosus genome elucidates the spidroin gene catalogue.</title>
        <authorList>
            <person name="Kono N."/>
            <person name="Nakamura H."/>
            <person name="Ohtoshi R."/>
            <person name="Moran D.A.P."/>
            <person name="Shinohara A."/>
            <person name="Yoshida Y."/>
            <person name="Fujiwara M."/>
            <person name="Mori M."/>
            <person name="Tomita M."/>
            <person name="Arakawa K."/>
        </authorList>
    </citation>
    <scope>NUCLEOTIDE SEQUENCE [LARGE SCALE GENOMIC DNA]</scope>
</reference>
<protein>
    <submittedName>
        <fullName evidence="2">Uncharacterized protein</fullName>
    </submittedName>
</protein>
<gene>
    <name evidence="1" type="ORF">AVEN_125827_1</name>
    <name evidence="2" type="ORF">AVEN_80667_1</name>
</gene>
<evidence type="ECO:0000313" key="1">
    <source>
        <dbReference type="EMBL" id="GBO34230.1"/>
    </source>
</evidence>
<dbReference type="EMBL" id="BGPR01058036">
    <property type="protein sequence ID" value="GBO34230.1"/>
    <property type="molecule type" value="Genomic_DNA"/>
</dbReference>
<evidence type="ECO:0000313" key="2">
    <source>
        <dbReference type="EMBL" id="GBO34244.1"/>
    </source>
</evidence>
<proteinExistence type="predicted"/>
<dbReference type="EMBL" id="BGPR01058049">
    <property type="protein sequence ID" value="GBO34244.1"/>
    <property type="molecule type" value="Genomic_DNA"/>
</dbReference>
<name>A0A4Y2WC64_ARAVE</name>
<keyword evidence="3" id="KW-1185">Reference proteome</keyword>
<evidence type="ECO:0000313" key="3">
    <source>
        <dbReference type="Proteomes" id="UP000499080"/>
    </source>
</evidence>
<comment type="caution">
    <text evidence="2">The sequence shown here is derived from an EMBL/GenBank/DDBJ whole genome shotgun (WGS) entry which is preliminary data.</text>
</comment>
<sequence length="90" mass="9998">MATTLFRPSPPLPMATVQELLTLAFSRHQDMTTLLSLASRQVALQKQSAADPFRESNLLQPMHSTLVTESSTPRSVLEYVTSELDYSLCT</sequence>
<accession>A0A4Y2WC64</accession>